<comment type="caution">
    <text evidence="2">The sequence shown here is derived from an EMBL/GenBank/DDBJ whole genome shotgun (WGS) entry which is preliminary data.</text>
</comment>
<gene>
    <name evidence="2" type="ORF">J2W55_004516</name>
</gene>
<organism evidence="2 3">
    <name type="scientific">Mucilaginibacter pocheonensis</name>
    <dbReference type="NCBI Taxonomy" id="398050"/>
    <lineage>
        <taxon>Bacteria</taxon>
        <taxon>Pseudomonadati</taxon>
        <taxon>Bacteroidota</taxon>
        <taxon>Sphingobacteriia</taxon>
        <taxon>Sphingobacteriales</taxon>
        <taxon>Sphingobacteriaceae</taxon>
        <taxon>Mucilaginibacter</taxon>
    </lineage>
</organism>
<reference evidence="2 3" key="1">
    <citation type="submission" date="2023-07" db="EMBL/GenBank/DDBJ databases">
        <title>Sorghum-associated microbial communities from plants grown in Nebraska, USA.</title>
        <authorList>
            <person name="Schachtman D."/>
        </authorList>
    </citation>
    <scope>NUCLEOTIDE SEQUENCE [LARGE SCALE GENOMIC DNA]</scope>
    <source>
        <strain evidence="2 3">3262</strain>
    </source>
</reference>
<evidence type="ECO:0000313" key="2">
    <source>
        <dbReference type="EMBL" id="MDR6944656.1"/>
    </source>
</evidence>
<dbReference type="Proteomes" id="UP001247620">
    <property type="component" value="Unassembled WGS sequence"/>
</dbReference>
<dbReference type="EMBL" id="JAVDUU010000004">
    <property type="protein sequence ID" value="MDR6944656.1"/>
    <property type="molecule type" value="Genomic_DNA"/>
</dbReference>
<keyword evidence="1" id="KW-1133">Transmembrane helix</keyword>
<proteinExistence type="predicted"/>
<name>A0ABU1TIP1_9SPHI</name>
<evidence type="ECO:0000313" key="3">
    <source>
        <dbReference type="Proteomes" id="UP001247620"/>
    </source>
</evidence>
<accession>A0ABU1TIP1</accession>
<keyword evidence="1" id="KW-0472">Membrane</keyword>
<sequence length="34" mass="3773">MLPGQSVKTPYFSVFKPGVFTGMIMLISILLELN</sequence>
<protein>
    <submittedName>
        <fullName evidence="2">Uncharacterized protein</fullName>
    </submittedName>
</protein>
<feature type="transmembrane region" description="Helical" evidence="1">
    <location>
        <begin position="12"/>
        <end position="31"/>
    </location>
</feature>
<keyword evidence="3" id="KW-1185">Reference proteome</keyword>
<evidence type="ECO:0000256" key="1">
    <source>
        <dbReference type="SAM" id="Phobius"/>
    </source>
</evidence>
<keyword evidence="1" id="KW-0812">Transmembrane</keyword>